<gene>
    <name evidence="1" type="ORF">A3D83_01125</name>
</gene>
<name>A0A1F5JY15_9BACT</name>
<proteinExistence type="predicted"/>
<dbReference type="EMBL" id="MFDB01000008">
    <property type="protein sequence ID" value="OGE33555.1"/>
    <property type="molecule type" value="Genomic_DNA"/>
</dbReference>
<dbReference type="AlphaFoldDB" id="A0A1F5JY15"/>
<evidence type="ECO:0000313" key="2">
    <source>
        <dbReference type="Proteomes" id="UP000177258"/>
    </source>
</evidence>
<protein>
    <submittedName>
        <fullName evidence="1">Uncharacterized protein</fullName>
    </submittedName>
</protein>
<reference evidence="1 2" key="1">
    <citation type="journal article" date="2016" name="Nat. Commun.">
        <title>Thousands of microbial genomes shed light on interconnected biogeochemical processes in an aquifer system.</title>
        <authorList>
            <person name="Anantharaman K."/>
            <person name="Brown C.T."/>
            <person name="Hug L.A."/>
            <person name="Sharon I."/>
            <person name="Castelle C.J."/>
            <person name="Probst A.J."/>
            <person name="Thomas B.C."/>
            <person name="Singh A."/>
            <person name="Wilkins M.J."/>
            <person name="Karaoz U."/>
            <person name="Brodie E.L."/>
            <person name="Williams K.H."/>
            <person name="Hubbard S.S."/>
            <person name="Banfield J.F."/>
        </authorList>
    </citation>
    <scope>NUCLEOTIDE SEQUENCE [LARGE SCALE GENOMIC DNA]</scope>
</reference>
<comment type="caution">
    <text evidence="1">The sequence shown here is derived from an EMBL/GenBank/DDBJ whole genome shotgun (WGS) entry which is preliminary data.</text>
</comment>
<organism evidence="1 2">
    <name type="scientific">Candidatus Daviesbacteria bacterium RIFCSPHIGHO2_02_FULL_41_10</name>
    <dbReference type="NCBI Taxonomy" id="1797774"/>
    <lineage>
        <taxon>Bacteria</taxon>
        <taxon>Candidatus Daviesiibacteriota</taxon>
    </lineage>
</organism>
<dbReference type="Proteomes" id="UP000177258">
    <property type="component" value="Unassembled WGS sequence"/>
</dbReference>
<accession>A0A1F5JY15</accession>
<evidence type="ECO:0000313" key="1">
    <source>
        <dbReference type="EMBL" id="OGE33555.1"/>
    </source>
</evidence>
<sequence>MELRNDLSPGEVWNYIRGHSDSQQVDINRHHWGSALFTAGASSCFVPVVFDGAGLLGLGHYYSSLAIPGVQIMNYQMEPLQDYSSFVCETGEAAKQGRKLEMYLFGGTVGHKDYLEEVREAILSKFTDLGVQCRSVLPPELQTILELIVADVRNRTISYSYKLYK</sequence>